<accession>A0A1I1V9K9</accession>
<proteinExistence type="inferred from homology"/>
<protein>
    <submittedName>
        <fullName evidence="4">Glycosyl transferase family 2</fullName>
    </submittedName>
</protein>
<dbReference type="AlphaFoldDB" id="A0A1I1V9K9"/>
<evidence type="ECO:0000256" key="1">
    <source>
        <dbReference type="ARBA" id="ARBA00006739"/>
    </source>
</evidence>
<dbReference type="InterPro" id="IPR001173">
    <property type="entry name" value="Glyco_trans_2-like"/>
</dbReference>
<keyword evidence="5" id="KW-1185">Reference proteome</keyword>
<organism evidence="4 5">
    <name type="scientific">Actinopolyspora alba</name>
    <dbReference type="NCBI Taxonomy" id="673379"/>
    <lineage>
        <taxon>Bacteria</taxon>
        <taxon>Bacillati</taxon>
        <taxon>Actinomycetota</taxon>
        <taxon>Actinomycetes</taxon>
        <taxon>Actinopolysporales</taxon>
        <taxon>Actinopolysporaceae</taxon>
        <taxon>Actinopolyspora</taxon>
        <taxon>Actinopolyspora alba group</taxon>
    </lineage>
</organism>
<feature type="region of interest" description="Disordered" evidence="2">
    <location>
        <begin position="262"/>
        <end position="281"/>
    </location>
</feature>
<sequence length="281" mass="30703">MPTTFPDEVDEEALADYAARYGDHRFAPVVVLIAAYNERDAIPAVLEGIPGSSCDLDVDTLVVVDGASDDTADVAVRHGAYTCVAGTNRGQGAALRLGYRLAAERGASYVVTTDADGQYEIDELPRLLRPILDDEADFVTGSRRLGSSENPQLLRRLGTYVFAWLVSVMTGQRITDTSFGFRAMRVEVANSVRLEQQQYQSSELLVGVLARGYRVREQAMTMRQRVAGVSKKGNNVLYGYRYSRVVLGTWLRERRARRLSGAAGASSADEQVSEPARAAGE</sequence>
<dbReference type="EMBL" id="FOMZ01000003">
    <property type="protein sequence ID" value="SFD79696.1"/>
    <property type="molecule type" value="Genomic_DNA"/>
</dbReference>
<feature type="domain" description="Glycosyltransferase 2-like" evidence="3">
    <location>
        <begin position="31"/>
        <end position="190"/>
    </location>
</feature>
<dbReference type="RefSeq" id="WP_217641382.1">
    <property type="nucleotide sequence ID" value="NZ_FOMZ01000003.1"/>
</dbReference>
<name>A0A1I1V9K9_9ACTN</name>
<dbReference type="PANTHER" id="PTHR48090:SF7">
    <property type="entry name" value="RFBJ PROTEIN"/>
    <property type="match status" value="1"/>
</dbReference>
<reference evidence="5" key="1">
    <citation type="submission" date="2016-10" db="EMBL/GenBank/DDBJ databases">
        <authorList>
            <person name="Varghese N."/>
            <person name="Submissions S."/>
        </authorList>
    </citation>
    <scope>NUCLEOTIDE SEQUENCE [LARGE SCALE GENOMIC DNA]</scope>
    <source>
        <strain evidence="5">DSM 45004</strain>
    </source>
</reference>
<evidence type="ECO:0000259" key="3">
    <source>
        <dbReference type="Pfam" id="PF00535"/>
    </source>
</evidence>
<dbReference type="CDD" id="cd04179">
    <property type="entry name" value="DPM_DPG-synthase_like"/>
    <property type="match status" value="1"/>
</dbReference>
<dbReference type="InterPro" id="IPR029044">
    <property type="entry name" value="Nucleotide-diphossugar_trans"/>
</dbReference>
<dbReference type="Proteomes" id="UP000198716">
    <property type="component" value="Unassembled WGS sequence"/>
</dbReference>
<dbReference type="Pfam" id="PF00535">
    <property type="entry name" value="Glycos_transf_2"/>
    <property type="match status" value="1"/>
</dbReference>
<dbReference type="GO" id="GO:0016740">
    <property type="term" value="F:transferase activity"/>
    <property type="evidence" value="ECO:0007669"/>
    <property type="project" value="UniProtKB-KW"/>
</dbReference>
<evidence type="ECO:0000313" key="5">
    <source>
        <dbReference type="Proteomes" id="UP000198716"/>
    </source>
</evidence>
<dbReference type="PANTHER" id="PTHR48090">
    <property type="entry name" value="UNDECAPRENYL-PHOSPHATE 4-DEOXY-4-FORMAMIDO-L-ARABINOSE TRANSFERASE-RELATED"/>
    <property type="match status" value="1"/>
</dbReference>
<dbReference type="InterPro" id="IPR050256">
    <property type="entry name" value="Glycosyltransferase_2"/>
</dbReference>
<keyword evidence="4" id="KW-0808">Transferase</keyword>
<dbReference type="Gene3D" id="3.90.550.10">
    <property type="entry name" value="Spore Coat Polysaccharide Biosynthesis Protein SpsA, Chain A"/>
    <property type="match status" value="1"/>
</dbReference>
<gene>
    <name evidence="4" type="ORF">SAMN04487819_103202</name>
</gene>
<comment type="similarity">
    <text evidence="1">Belongs to the glycosyltransferase 2 family.</text>
</comment>
<evidence type="ECO:0000313" key="4">
    <source>
        <dbReference type="EMBL" id="SFD79696.1"/>
    </source>
</evidence>
<evidence type="ECO:0000256" key="2">
    <source>
        <dbReference type="SAM" id="MobiDB-lite"/>
    </source>
</evidence>
<dbReference type="SUPFAM" id="SSF53448">
    <property type="entry name" value="Nucleotide-diphospho-sugar transferases"/>
    <property type="match status" value="1"/>
</dbReference>